<dbReference type="GO" id="GO:0036054">
    <property type="term" value="F:protein-malonyllysine demalonylase activity"/>
    <property type="evidence" value="ECO:0007669"/>
    <property type="project" value="InterPro"/>
</dbReference>
<feature type="binding site" evidence="3">
    <location>
        <position position="72"/>
    </location>
    <ligand>
        <name>substrate</name>
    </ligand>
</feature>
<evidence type="ECO:0000256" key="3">
    <source>
        <dbReference type="HAMAP-Rule" id="MF_01121"/>
    </source>
</evidence>
<dbReference type="InterPro" id="IPR003000">
    <property type="entry name" value="Sirtuin"/>
</dbReference>
<evidence type="ECO:0000313" key="7">
    <source>
        <dbReference type="Proteomes" id="UP000220922"/>
    </source>
</evidence>
<dbReference type="NCBIfam" id="NF001753">
    <property type="entry name" value="PRK00481.1-3"/>
    <property type="match status" value="1"/>
</dbReference>
<dbReference type="GO" id="GO:0005737">
    <property type="term" value="C:cytoplasm"/>
    <property type="evidence" value="ECO:0007669"/>
    <property type="project" value="UniProtKB-SubCell"/>
</dbReference>
<feature type="binding site" evidence="3">
    <location>
        <position position="236"/>
    </location>
    <ligand>
        <name>NAD(+)</name>
        <dbReference type="ChEBI" id="CHEBI:57540"/>
    </ligand>
</feature>
<feature type="binding site" evidence="3">
    <location>
        <position position="75"/>
    </location>
    <ligand>
        <name>substrate</name>
    </ligand>
</feature>
<evidence type="ECO:0000256" key="4">
    <source>
        <dbReference type="PROSITE-ProRule" id="PRU00236"/>
    </source>
</evidence>
<reference evidence="6 7" key="1">
    <citation type="submission" date="2016-05" db="EMBL/GenBank/DDBJ databases">
        <authorList>
            <person name="Lavstsen T."/>
            <person name="Jespersen J.S."/>
        </authorList>
    </citation>
    <scope>NUCLEOTIDE SEQUENCE [LARGE SCALE GENOMIC DNA]</scope>
    <source>
        <strain evidence="6 7">B7-9</strain>
    </source>
</reference>
<dbReference type="PANTHER" id="PTHR11085">
    <property type="entry name" value="NAD-DEPENDENT PROTEIN DEACYLASE SIRTUIN-5, MITOCHONDRIAL-RELATED"/>
    <property type="match status" value="1"/>
</dbReference>
<keyword evidence="3" id="KW-0479">Metal-binding</keyword>
<dbReference type="HAMAP" id="MF_01121">
    <property type="entry name" value="Sirtuin_ClassIII"/>
    <property type="match status" value="1"/>
</dbReference>
<protein>
    <recommendedName>
        <fullName evidence="3">NAD-dependent protein deacylase</fullName>
        <ecNumber evidence="3">2.3.1.286</ecNumber>
    </recommendedName>
    <alternativeName>
        <fullName evidence="3">Regulatory protein SIR2 homolog</fullName>
    </alternativeName>
</protein>
<dbReference type="EMBL" id="LYXE01000127">
    <property type="protein sequence ID" value="PDV97681.1"/>
    <property type="molecule type" value="Genomic_DNA"/>
</dbReference>
<feature type="binding site" evidence="3">
    <location>
        <position position="152"/>
    </location>
    <ligand>
        <name>Zn(2+)</name>
        <dbReference type="ChEBI" id="CHEBI:29105"/>
    </ligand>
</feature>
<keyword evidence="3" id="KW-0862">Zinc</keyword>
<dbReference type="Gene3D" id="3.30.1600.10">
    <property type="entry name" value="SIR2/SIRT2 'Small Domain"/>
    <property type="match status" value="1"/>
</dbReference>
<comment type="cofactor">
    <cofactor evidence="3">
        <name>Zn(2+)</name>
        <dbReference type="ChEBI" id="CHEBI:29105"/>
    </cofactor>
    <text evidence="3">Binds 1 zinc ion per subunit.</text>
</comment>
<keyword evidence="2 3" id="KW-0520">NAD</keyword>
<dbReference type="SUPFAM" id="SSF52467">
    <property type="entry name" value="DHS-like NAD/FAD-binding domain"/>
    <property type="match status" value="1"/>
</dbReference>
<comment type="catalytic activity">
    <reaction evidence="3">
        <text>N(6)-acetyl-L-lysyl-[protein] + NAD(+) + H2O = 2''-O-acetyl-ADP-D-ribose + nicotinamide + L-lysyl-[protein]</text>
        <dbReference type="Rhea" id="RHEA:43636"/>
        <dbReference type="Rhea" id="RHEA-COMP:9752"/>
        <dbReference type="Rhea" id="RHEA-COMP:10731"/>
        <dbReference type="ChEBI" id="CHEBI:15377"/>
        <dbReference type="ChEBI" id="CHEBI:17154"/>
        <dbReference type="ChEBI" id="CHEBI:29969"/>
        <dbReference type="ChEBI" id="CHEBI:57540"/>
        <dbReference type="ChEBI" id="CHEBI:61930"/>
        <dbReference type="ChEBI" id="CHEBI:83767"/>
        <dbReference type="EC" id="2.3.1.286"/>
    </reaction>
</comment>
<dbReference type="EC" id="2.3.1.286" evidence="3"/>
<dbReference type="PANTHER" id="PTHR11085:SF4">
    <property type="entry name" value="NAD-DEPENDENT PROTEIN DEACYLASE"/>
    <property type="match status" value="1"/>
</dbReference>
<dbReference type="RefSeq" id="WP_097654310.1">
    <property type="nucleotide sequence ID" value="NZ_LYXE01000127.1"/>
</dbReference>
<feature type="binding site" evidence="3">
    <location>
        <begin position="218"/>
        <end position="220"/>
    </location>
    <ligand>
        <name>NAD(+)</name>
        <dbReference type="ChEBI" id="CHEBI:57540"/>
    </ligand>
</feature>
<feature type="active site" description="Proton acceptor" evidence="3">
    <location>
        <position position="124"/>
    </location>
</feature>
<evidence type="ECO:0000259" key="5">
    <source>
        <dbReference type="PROSITE" id="PS50305"/>
    </source>
</evidence>
<feature type="binding site" evidence="3">
    <location>
        <begin position="106"/>
        <end position="109"/>
    </location>
    <ligand>
        <name>NAD(+)</name>
        <dbReference type="ChEBI" id="CHEBI:57540"/>
    </ligand>
</feature>
<dbReference type="GO" id="GO:0070403">
    <property type="term" value="F:NAD+ binding"/>
    <property type="evidence" value="ECO:0007669"/>
    <property type="project" value="UniProtKB-UniRule"/>
</dbReference>
<keyword evidence="1" id="KW-0808">Transferase</keyword>
<evidence type="ECO:0000256" key="2">
    <source>
        <dbReference type="ARBA" id="ARBA00023027"/>
    </source>
</evidence>
<comment type="domain">
    <text evidence="3">2 residues (Tyr-72 and Arg-75) present in a large hydrophobic pocket are probably involved in substrate specificity. They are important for desuccinylation activity, but dispensable for deacetylation activity.</text>
</comment>
<feature type="binding site" evidence="3">
    <location>
        <begin position="192"/>
        <end position="194"/>
    </location>
    <ligand>
        <name>NAD(+)</name>
        <dbReference type="ChEBI" id="CHEBI:57540"/>
    </ligand>
</feature>
<dbReference type="Gene3D" id="3.40.50.1220">
    <property type="entry name" value="TPP-binding domain"/>
    <property type="match status" value="1"/>
</dbReference>
<feature type="domain" description="Deacetylase sirtuin-type" evidence="5">
    <location>
        <begin position="1"/>
        <end position="251"/>
    </location>
</feature>
<dbReference type="InterPro" id="IPR050134">
    <property type="entry name" value="NAD-dep_sirtuin_deacylases"/>
</dbReference>
<comment type="subcellular location">
    <subcellularLocation>
        <location evidence="3">Cytoplasm</location>
    </subcellularLocation>
</comment>
<name>A0A2H3KR59_9CHLR</name>
<dbReference type="GO" id="GO:0017136">
    <property type="term" value="F:histone deacetylase activity, NAD-dependent"/>
    <property type="evidence" value="ECO:0007669"/>
    <property type="project" value="TreeGrafter"/>
</dbReference>
<dbReference type="InterPro" id="IPR027546">
    <property type="entry name" value="Sirtuin_class_III"/>
</dbReference>
<dbReference type="OrthoDB" id="9800582at2"/>
<organism evidence="6 7">
    <name type="scientific">Candidatus Chloroploca asiatica</name>
    <dbReference type="NCBI Taxonomy" id="1506545"/>
    <lineage>
        <taxon>Bacteria</taxon>
        <taxon>Bacillati</taxon>
        <taxon>Chloroflexota</taxon>
        <taxon>Chloroflexia</taxon>
        <taxon>Chloroflexales</taxon>
        <taxon>Chloroflexineae</taxon>
        <taxon>Oscillochloridaceae</taxon>
        <taxon>Candidatus Chloroploca</taxon>
    </lineage>
</organism>
<dbReference type="AlphaFoldDB" id="A0A2H3KR59"/>
<dbReference type="Proteomes" id="UP000220922">
    <property type="component" value="Unassembled WGS sequence"/>
</dbReference>
<feature type="binding site" evidence="3">
    <location>
        <position position="132"/>
    </location>
    <ligand>
        <name>Zn(2+)</name>
        <dbReference type="ChEBI" id="CHEBI:29105"/>
    </ligand>
</feature>
<dbReference type="CDD" id="cd01412">
    <property type="entry name" value="SIRT5_Af1_CobB"/>
    <property type="match status" value="1"/>
</dbReference>
<proteinExistence type="inferred from homology"/>
<dbReference type="InterPro" id="IPR029035">
    <property type="entry name" value="DHS-like_NAD/FAD-binding_dom"/>
</dbReference>
<keyword evidence="7" id="KW-1185">Reference proteome</keyword>
<evidence type="ECO:0000256" key="1">
    <source>
        <dbReference type="ARBA" id="ARBA00022679"/>
    </source>
</evidence>
<sequence>MSKQEPAIPNGLLEALRTAQHVVALTGAGISAESGIPTFRDAQTGLWAQYSAEELATPEAFQRNPRLVWDWYGWRRQMVAAAKPNAGHLALARLEHLVPTFTLITQNVDGLHAAAGSREPIELHGNIMRVRCALEATRYTTWSEEGALPPPCPSCGAPLRPDVVWFGEQLPVIALERAWSAAATCDVMLSIGTSGLVEPAASLPRLAYNRGATVAVLNLDVTPHNQERLYLLNGQAGNLLPALVTALEQQG</sequence>
<dbReference type="GO" id="GO:0008270">
    <property type="term" value="F:zinc ion binding"/>
    <property type="evidence" value="ECO:0007669"/>
    <property type="project" value="UniProtKB-UniRule"/>
</dbReference>
<dbReference type="PROSITE" id="PS50305">
    <property type="entry name" value="SIRTUIN"/>
    <property type="match status" value="1"/>
</dbReference>
<comment type="catalytic activity">
    <reaction evidence="3">
        <text>N(6)-succinyl-L-lysyl-[protein] + NAD(+) + H2O = 2''-O-succinyl-ADP-D-ribose + nicotinamide + L-lysyl-[protein]</text>
        <dbReference type="Rhea" id="RHEA:47668"/>
        <dbReference type="Rhea" id="RHEA-COMP:9752"/>
        <dbReference type="Rhea" id="RHEA-COMP:11877"/>
        <dbReference type="ChEBI" id="CHEBI:15377"/>
        <dbReference type="ChEBI" id="CHEBI:17154"/>
        <dbReference type="ChEBI" id="CHEBI:29969"/>
        <dbReference type="ChEBI" id="CHEBI:57540"/>
        <dbReference type="ChEBI" id="CHEBI:87830"/>
        <dbReference type="ChEBI" id="CHEBI:87832"/>
    </reaction>
</comment>
<accession>A0A2H3KR59</accession>
<comment type="caution">
    <text evidence="6">The sequence shown here is derived from an EMBL/GenBank/DDBJ whole genome shotgun (WGS) entry which is preliminary data.</text>
</comment>
<dbReference type="Pfam" id="PF02146">
    <property type="entry name" value="SIR2"/>
    <property type="match status" value="1"/>
</dbReference>
<gene>
    <name evidence="3" type="primary">cobB</name>
    <name evidence="6" type="ORF">A9Q02_04315</name>
</gene>
<comment type="caution">
    <text evidence="3 4">Lacks conserved residue(s) required for the propagation of feature annotation.</text>
</comment>
<comment type="function">
    <text evidence="3">NAD-dependent lysine deacetylase and desuccinylase that specifically removes acetyl and succinyl groups on target proteins. Modulates the activities of several proteins which are inactive in their acylated form.</text>
</comment>
<dbReference type="GO" id="GO:0036055">
    <property type="term" value="F:protein-succinyllysine desuccinylase activity"/>
    <property type="evidence" value="ECO:0007669"/>
    <property type="project" value="UniProtKB-UniRule"/>
</dbReference>
<evidence type="ECO:0000313" key="6">
    <source>
        <dbReference type="EMBL" id="PDV97681.1"/>
    </source>
</evidence>
<comment type="similarity">
    <text evidence="3">Belongs to the sirtuin family. Class III subfamily.</text>
</comment>
<dbReference type="InterPro" id="IPR026591">
    <property type="entry name" value="Sirtuin_cat_small_dom_sf"/>
</dbReference>
<keyword evidence="3" id="KW-0963">Cytoplasm</keyword>
<dbReference type="InterPro" id="IPR026590">
    <property type="entry name" value="Ssirtuin_cat_dom"/>
</dbReference>